<dbReference type="Gene3D" id="3.40.50.2300">
    <property type="match status" value="1"/>
</dbReference>
<evidence type="ECO:0000259" key="7">
    <source>
        <dbReference type="PROSITE" id="PS50110"/>
    </source>
</evidence>
<evidence type="ECO:0000313" key="8">
    <source>
        <dbReference type="EMBL" id="EGK72645.1"/>
    </source>
</evidence>
<keyword evidence="3" id="KW-0238">DNA-binding</keyword>
<dbReference type="PROSITE" id="PS50110">
    <property type="entry name" value="RESPONSE_REGULATORY"/>
    <property type="match status" value="1"/>
</dbReference>
<evidence type="ECO:0000256" key="1">
    <source>
        <dbReference type="ARBA" id="ARBA00022553"/>
    </source>
</evidence>
<dbReference type="AlphaFoldDB" id="F5R9X9"/>
<dbReference type="InterPro" id="IPR039420">
    <property type="entry name" value="WalR-like"/>
</dbReference>
<dbReference type="InterPro" id="IPR001789">
    <property type="entry name" value="Sig_transdc_resp-reg_receiver"/>
</dbReference>
<evidence type="ECO:0000259" key="6">
    <source>
        <dbReference type="PROSITE" id="PS50043"/>
    </source>
</evidence>
<keyword evidence="4" id="KW-0804">Transcription</keyword>
<dbReference type="SUPFAM" id="SSF52172">
    <property type="entry name" value="CheY-like"/>
    <property type="match status" value="1"/>
</dbReference>
<comment type="caution">
    <text evidence="8">The sequence shown here is derived from an EMBL/GenBank/DDBJ whole genome shotgun (WGS) entry which is preliminary data.</text>
</comment>
<dbReference type="SUPFAM" id="SSF46894">
    <property type="entry name" value="C-terminal effector domain of the bipartite response regulators"/>
    <property type="match status" value="1"/>
</dbReference>
<dbReference type="SMART" id="SM00448">
    <property type="entry name" value="REC"/>
    <property type="match status" value="1"/>
</dbReference>
<dbReference type="InterPro" id="IPR000792">
    <property type="entry name" value="Tscrpt_reg_LuxR_C"/>
</dbReference>
<dbReference type="InterPro" id="IPR016032">
    <property type="entry name" value="Sig_transdc_resp-reg_C-effctor"/>
</dbReference>
<dbReference type="SMART" id="SM00421">
    <property type="entry name" value="HTH_LUXR"/>
    <property type="match status" value="1"/>
</dbReference>
<dbReference type="PROSITE" id="PS50043">
    <property type="entry name" value="HTH_LUXR_2"/>
    <property type="match status" value="1"/>
</dbReference>
<keyword evidence="9" id="KW-1185">Reference proteome</keyword>
<proteinExistence type="predicted"/>
<evidence type="ECO:0000256" key="2">
    <source>
        <dbReference type="ARBA" id="ARBA00023015"/>
    </source>
</evidence>
<dbReference type="GO" id="GO:0006355">
    <property type="term" value="P:regulation of DNA-templated transcription"/>
    <property type="evidence" value="ECO:0007669"/>
    <property type="project" value="InterPro"/>
</dbReference>
<dbReference type="CDD" id="cd17535">
    <property type="entry name" value="REC_NarL-like"/>
    <property type="match status" value="1"/>
</dbReference>
<organism evidence="8 9">
    <name type="scientific">Methyloversatilis universalis (strain ATCC BAA-1314 / DSM 25237 / JCM 13912 / CCUG 52030 / FAM5)</name>
    <dbReference type="NCBI Taxonomy" id="1000565"/>
    <lineage>
        <taxon>Bacteria</taxon>
        <taxon>Pseudomonadati</taxon>
        <taxon>Pseudomonadota</taxon>
        <taxon>Betaproteobacteria</taxon>
        <taxon>Nitrosomonadales</taxon>
        <taxon>Sterolibacteriaceae</taxon>
        <taxon>Methyloversatilis</taxon>
    </lineage>
</organism>
<evidence type="ECO:0000256" key="3">
    <source>
        <dbReference type="ARBA" id="ARBA00023125"/>
    </source>
</evidence>
<gene>
    <name evidence="8" type="ORF">METUNv1_01055</name>
</gene>
<sequence length="215" mass="23706">MTDRPDAMTATLRLLLVDDHPLVRDGLRARLEAVDRYTVVAEAGNAAEALDAVQRHAPDCVLMDISMRDVHGIELTRRLHQIAPDLKVIMLTMHDEPQYVVEAFRAGARGYVLKDSPSAEIVAAIDAVGAGSRYFSARVADALVSASLPEPELTPREREVLDLIADGLGNKEIAARLDLSVRTVESHRINIKRKFDLDSAAALLKFALQRRRDHG</sequence>
<dbReference type="Proteomes" id="UP000005019">
    <property type="component" value="Unassembled WGS sequence"/>
</dbReference>
<reference evidence="8 9" key="1">
    <citation type="journal article" date="2011" name="J. Bacteriol.">
        <title>Genome sequence of Methyloversatilis universalis FAM5T, a methylotrophic representative of the order Rhodocyclales.</title>
        <authorList>
            <person name="Kittichotirat W."/>
            <person name="Good N.M."/>
            <person name="Hall R."/>
            <person name="Bringel F."/>
            <person name="Lajus A."/>
            <person name="Medigue C."/>
            <person name="Smalley N.E."/>
            <person name="Beck D."/>
            <person name="Bumgarner R."/>
            <person name="Vuilleumier S."/>
            <person name="Kalyuzhnaya M.G."/>
        </authorList>
    </citation>
    <scope>NUCLEOTIDE SEQUENCE [LARGE SCALE GENOMIC DNA]</scope>
    <source>
        <strain evidence="9">ATCC BAA-1314 / JCM 13912 / FAM5</strain>
    </source>
</reference>
<feature type="modified residue" description="4-aspartylphosphate" evidence="5">
    <location>
        <position position="64"/>
    </location>
</feature>
<evidence type="ECO:0000313" key="9">
    <source>
        <dbReference type="Proteomes" id="UP000005019"/>
    </source>
</evidence>
<accession>F5R9X9</accession>
<dbReference type="Pfam" id="PF00196">
    <property type="entry name" value="GerE"/>
    <property type="match status" value="1"/>
</dbReference>
<dbReference type="GO" id="GO:0000160">
    <property type="term" value="P:phosphorelay signal transduction system"/>
    <property type="evidence" value="ECO:0007669"/>
    <property type="project" value="InterPro"/>
</dbReference>
<dbReference type="PANTHER" id="PTHR43214:SF41">
    <property type="entry name" value="NITRATE_NITRITE RESPONSE REGULATOR PROTEIN NARP"/>
    <property type="match status" value="1"/>
</dbReference>
<dbReference type="PRINTS" id="PR00038">
    <property type="entry name" value="HTHLUXR"/>
</dbReference>
<feature type="domain" description="Response regulatory" evidence="7">
    <location>
        <begin position="13"/>
        <end position="129"/>
    </location>
</feature>
<keyword evidence="2" id="KW-0805">Transcription regulation</keyword>
<feature type="domain" description="HTH luxR-type" evidence="6">
    <location>
        <begin position="146"/>
        <end position="211"/>
    </location>
</feature>
<dbReference type="PROSITE" id="PS00622">
    <property type="entry name" value="HTH_LUXR_1"/>
    <property type="match status" value="1"/>
</dbReference>
<dbReference type="eggNOG" id="COG2197">
    <property type="taxonomic scope" value="Bacteria"/>
</dbReference>
<dbReference type="CDD" id="cd06170">
    <property type="entry name" value="LuxR_C_like"/>
    <property type="match status" value="1"/>
</dbReference>
<dbReference type="PANTHER" id="PTHR43214">
    <property type="entry name" value="TWO-COMPONENT RESPONSE REGULATOR"/>
    <property type="match status" value="1"/>
</dbReference>
<dbReference type="InterPro" id="IPR058245">
    <property type="entry name" value="NreC/VraR/RcsB-like_REC"/>
</dbReference>
<dbReference type="EMBL" id="AFHG01000033">
    <property type="protein sequence ID" value="EGK72645.1"/>
    <property type="molecule type" value="Genomic_DNA"/>
</dbReference>
<dbReference type="InterPro" id="IPR011006">
    <property type="entry name" value="CheY-like_superfamily"/>
</dbReference>
<keyword evidence="1 5" id="KW-0597">Phosphoprotein</keyword>
<protein>
    <submittedName>
        <fullName evidence="8">Response regulator receiver protein</fullName>
    </submittedName>
</protein>
<name>F5R9X9_METUF</name>
<dbReference type="GO" id="GO:0003677">
    <property type="term" value="F:DNA binding"/>
    <property type="evidence" value="ECO:0007669"/>
    <property type="project" value="UniProtKB-KW"/>
</dbReference>
<evidence type="ECO:0000256" key="5">
    <source>
        <dbReference type="PROSITE-ProRule" id="PRU00169"/>
    </source>
</evidence>
<evidence type="ECO:0000256" key="4">
    <source>
        <dbReference type="ARBA" id="ARBA00023163"/>
    </source>
</evidence>
<dbReference type="Pfam" id="PF00072">
    <property type="entry name" value="Response_reg"/>
    <property type="match status" value="1"/>
</dbReference>
<dbReference type="STRING" id="1000565.METUNv1_01055"/>